<dbReference type="InterPro" id="IPR020845">
    <property type="entry name" value="AMP-binding_CS"/>
</dbReference>
<dbReference type="PANTHER" id="PTHR43201:SF5">
    <property type="entry name" value="MEDIUM-CHAIN ACYL-COA LIGASE ACSF2, MITOCHONDRIAL"/>
    <property type="match status" value="1"/>
</dbReference>
<accession>A0A948X1E6</accession>
<dbReference type="SUPFAM" id="SSF56801">
    <property type="entry name" value="Acetyl-CoA synthetase-like"/>
    <property type="match status" value="1"/>
</dbReference>
<dbReference type="Gene3D" id="3.40.50.12780">
    <property type="entry name" value="N-terminal domain of ligase-like"/>
    <property type="match status" value="1"/>
</dbReference>
<dbReference type="InterPro" id="IPR000873">
    <property type="entry name" value="AMP-dep_synth/lig_dom"/>
</dbReference>
<comment type="caution">
    <text evidence="4">The sequence shown here is derived from an EMBL/GenBank/DDBJ whole genome shotgun (WGS) entry which is preliminary data.</text>
</comment>
<dbReference type="InterPro" id="IPR042099">
    <property type="entry name" value="ANL_N_sf"/>
</dbReference>
<evidence type="ECO:0000313" key="4">
    <source>
        <dbReference type="EMBL" id="MBU3844346.1"/>
    </source>
</evidence>
<proteinExistence type="inferred from homology"/>
<dbReference type="Proteomes" id="UP000733611">
    <property type="component" value="Unassembled WGS sequence"/>
</dbReference>
<evidence type="ECO:0000313" key="5">
    <source>
        <dbReference type="Proteomes" id="UP000733611"/>
    </source>
</evidence>
<feature type="domain" description="AMP-dependent synthetase/ligase" evidence="3">
    <location>
        <begin position="35"/>
        <end position="340"/>
    </location>
</feature>
<reference evidence="4" key="1">
    <citation type="journal article" date="2021" name="PeerJ">
        <title>Extensive microbial diversity within the chicken gut microbiome revealed by metagenomics and culture.</title>
        <authorList>
            <person name="Gilroy R."/>
            <person name="Ravi A."/>
            <person name="Getino M."/>
            <person name="Pursley I."/>
            <person name="Horton D.L."/>
            <person name="Alikhan N.F."/>
            <person name="Baker D."/>
            <person name="Gharbi K."/>
            <person name="Hall N."/>
            <person name="Watson M."/>
            <person name="Adriaenssens E.M."/>
            <person name="Foster-Nyarko E."/>
            <person name="Jarju S."/>
            <person name="Secka A."/>
            <person name="Antonio M."/>
            <person name="Oren A."/>
            <person name="Chaudhuri R.R."/>
            <person name="La Ragione R."/>
            <person name="Hildebrand F."/>
            <person name="Pallen M.J."/>
        </authorList>
    </citation>
    <scope>NUCLEOTIDE SEQUENCE</scope>
    <source>
        <strain evidence="4">378</strain>
    </source>
</reference>
<dbReference type="PANTHER" id="PTHR43201">
    <property type="entry name" value="ACYL-COA SYNTHETASE"/>
    <property type="match status" value="1"/>
</dbReference>
<keyword evidence="2" id="KW-0436">Ligase</keyword>
<dbReference type="EMBL" id="JAHLFE010000110">
    <property type="protein sequence ID" value="MBU3844346.1"/>
    <property type="molecule type" value="Genomic_DNA"/>
</dbReference>
<dbReference type="PROSITE" id="PS00455">
    <property type="entry name" value="AMP_BINDING"/>
    <property type="match status" value="1"/>
</dbReference>
<organism evidence="4 5">
    <name type="scientific">Candidatus Anaerobiospirillum pullicola</name>
    <dbReference type="NCBI Taxonomy" id="2838451"/>
    <lineage>
        <taxon>Bacteria</taxon>
        <taxon>Pseudomonadati</taxon>
        <taxon>Pseudomonadota</taxon>
        <taxon>Gammaproteobacteria</taxon>
        <taxon>Aeromonadales</taxon>
        <taxon>Succinivibrionaceae</taxon>
        <taxon>Anaerobiospirillum</taxon>
    </lineage>
</organism>
<reference evidence="4" key="2">
    <citation type="submission" date="2021-04" db="EMBL/GenBank/DDBJ databases">
        <authorList>
            <person name="Gilroy R."/>
        </authorList>
    </citation>
    <scope>NUCLEOTIDE SEQUENCE</scope>
    <source>
        <strain evidence="4">378</strain>
    </source>
</reference>
<dbReference type="Pfam" id="PF00501">
    <property type="entry name" value="AMP-binding"/>
    <property type="match status" value="1"/>
</dbReference>
<sequence>MFAPSTVPASAIALQDSSLELTYGQLKKLTTTLPPRSVVLLVAPTTTAAAAAILTCLREQVVAIHSSNNNSAAVLAQLAHNYQVDAIIAPADVLTELKKICTFTHTSTLVGDFTVAKLPEHHRVPVYEHLALLLPTSGSTGSSKYVRISYENLTQHAATIADYLHLRPQERPLLSLPLFYSYGVSILLSHIHVGATVVLTPSSVMQAEYWHFLKDKDITSISGVPYSYAMLLRLGLTRQTYPHLTAMTQAGGHLPAFQQQALATYAQKHGIRFYVMYGQTEATARISYLEPDMAARKLGSMGKAIAHGELYLVNDKQERITTPHEEGELIYKGPNVALGYAFKAEDLALGDEWQGVLHTGDVAYFDEDGYFFITGRLKRFIKLTGQRTSLTSVEDILSQQYPQLVLAAGGSDDHLKVYITQDSLQESGVTTSDVLMFLHHRLSVHPSLMEVKAIEQMPLNDMSKISYKKLEEL</sequence>
<name>A0A948X1E6_9GAMM</name>
<dbReference type="GO" id="GO:0031956">
    <property type="term" value="F:medium-chain fatty acid-CoA ligase activity"/>
    <property type="evidence" value="ECO:0007669"/>
    <property type="project" value="TreeGrafter"/>
</dbReference>
<evidence type="ECO:0000256" key="1">
    <source>
        <dbReference type="ARBA" id="ARBA00006432"/>
    </source>
</evidence>
<dbReference type="GO" id="GO:0006631">
    <property type="term" value="P:fatty acid metabolic process"/>
    <property type="evidence" value="ECO:0007669"/>
    <property type="project" value="TreeGrafter"/>
</dbReference>
<protein>
    <submittedName>
        <fullName evidence="4">AMP-binding protein</fullName>
    </submittedName>
</protein>
<dbReference type="AlphaFoldDB" id="A0A948X1E6"/>
<gene>
    <name evidence="4" type="ORF">H9847_05685</name>
</gene>
<evidence type="ECO:0000259" key="3">
    <source>
        <dbReference type="Pfam" id="PF00501"/>
    </source>
</evidence>
<comment type="similarity">
    <text evidence="1">Belongs to the ATP-dependent AMP-binding enzyme family.</text>
</comment>
<evidence type="ECO:0000256" key="2">
    <source>
        <dbReference type="ARBA" id="ARBA00022598"/>
    </source>
</evidence>